<name>A0ABY5LU20_9CYAN</name>
<protein>
    <submittedName>
        <fullName evidence="1">DUF433 domain-containing protein</fullName>
    </submittedName>
</protein>
<evidence type="ECO:0000313" key="1">
    <source>
        <dbReference type="EMBL" id="UUO13094.1"/>
    </source>
</evidence>
<sequence length="97" mass="10764">MKSLFSLSPLLLDQNEENPMKSSITVDPDIFNGKPIIAGTIISVQTVMEFLAAGDSIEEILEEYPSLSREDIYACLQFATKLSVSFPRIRKINIALS</sequence>
<evidence type="ECO:0000313" key="2">
    <source>
        <dbReference type="Proteomes" id="UP001057561"/>
    </source>
</evidence>
<dbReference type="PANTHER" id="PTHR34849">
    <property type="entry name" value="SSL5025 PROTEIN"/>
    <property type="match status" value="1"/>
</dbReference>
<organism evidence="1 2">
    <name type="scientific">Dolichospermum heterosporum TAC447</name>
    <dbReference type="NCBI Taxonomy" id="747523"/>
    <lineage>
        <taxon>Bacteria</taxon>
        <taxon>Bacillati</taxon>
        <taxon>Cyanobacteriota</taxon>
        <taxon>Cyanophyceae</taxon>
        <taxon>Nostocales</taxon>
        <taxon>Aphanizomenonaceae</taxon>
        <taxon>Dolichospermum</taxon>
        <taxon>Dolichospermum heterosporum</taxon>
    </lineage>
</organism>
<dbReference type="EMBL" id="CP099464">
    <property type="protein sequence ID" value="UUO13094.1"/>
    <property type="molecule type" value="Genomic_DNA"/>
</dbReference>
<proteinExistence type="predicted"/>
<dbReference type="InterPro" id="IPR007367">
    <property type="entry name" value="DUF433"/>
</dbReference>
<dbReference type="RefSeq" id="WP_257120235.1">
    <property type="nucleotide sequence ID" value="NZ_CP099464.1"/>
</dbReference>
<dbReference type="Pfam" id="PF04255">
    <property type="entry name" value="DUF433"/>
    <property type="match status" value="1"/>
</dbReference>
<dbReference type="Gene3D" id="1.10.10.10">
    <property type="entry name" value="Winged helix-like DNA-binding domain superfamily/Winged helix DNA-binding domain"/>
    <property type="match status" value="1"/>
</dbReference>
<dbReference type="Proteomes" id="UP001057561">
    <property type="component" value="Chromosome"/>
</dbReference>
<dbReference type="InterPro" id="IPR036388">
    <property type="entry name" value="WH-like_DNA-bd_sf"/>
</dbReference>
<gene>
    <name evidence="1" type="ORF">NG743_13295</name>
</gene>
<keyword evidence="2" id="KW-1185">Reference proteome</keyword>
<dbReference type="PANTHER" id="PTHR34849:SF3">
    <property type="entry name" value="SSR2962 PROTEIN"/>
    <property type="match status" value="1"/>
</dbReference>
<reference evidence="1" key="1">
    <citation type="submission" date="2022-06" db="EMBL/GenBank/DDBJ databases">
        <title>Nostosin G and Spiroidesin B from the Cyanobacterium Dolichospermum sp. NIES-1697.</title>
        <authorList>
            <person name="Phan C.-S."/>
            <person name="Mehjabin J.J."/>
            <person name="Anas A.R.J."/>
            <person name="Hayasaka M."/>
            <person name="Onoki R."/>
            <person name="Wang J."/>
            <person name="Umezawa T."/>
            <person name="Washio K."/>
            <person name="Morikawa M."/>
            <person name="Okino T."/>
        </authorList>
    </citation>
    <scope>NUCLEOTIDE SEQUENCE</scope>
    <source>
        <strain evidence="1">NIES-1697</strain>
    </source>
</reference>
<dbReference type="SUPFAM" id="SSF46689">
    <property type="entry name" value="Homeodomain-like"/>
    <property type="match status" value="1"/>
</dbReference>
<dbReference type="InterPro" id="IPR009057">
    <property type="entry name" value="Homeodomain-like_sf"/>
</dbReference>
<accession>A0ABY5LU20</accession>